<reference evidence="3" key="2">
    <citation type="submission" date="2021-04" db="EMBL/GenBank/DDBJ databases">
        <title>Complete Genome and methylome analysis of Thiothrix fructosivorans ATCC 49748.</title>
        <authorList>
            <person name="Fomenkov A."/>
            <person name="Sun L."/>
            <person name="Vincze T."/>
            <person name="Grabovich M.Y."/>
            <person name="Roberts R.J."/>
        </authorList>
    </citation>
    <scope>NUCLEOTIDE SEQUENCE</scope>
    <source>
        <strain evidence="3">ATCC 49748</strain>
    </source>
</reference>
<dbReference type="AlphaFoldDB" id="A0A8B0SFG5"/>
<evidence type="ECO:0000313" key="4">
    <source>
        <dbReference type="Proteomes" id="UP000664466"/>
    </source>
</evidence>
<sequence length="385" mass="44009">MYIEKIKIDKFRVLEDIEIHFQPPGGATADPETGNVVNVIAGVNGTGKTTILNFIHDCLFNPYEFTAIKKYGDAFLGDIVLENDKIDYHWRVNSNYRDQMRQYEGMSDVSSHSRLIYLPAQLFFNYQGVSFDSAEYKYINVINTNNILGNAETYIKEFVFAKERSSMLSDPKKRASFAVEEFNSKFLNMHILTRLLDLDAARLNRPVFENSKGDKVTIDQLSDGEKQLYGRVIALMILNPSNSIILIDEPEIALHPAWQQKIMQIYSRIGKNNQFIVATHSPQIIASVPYKNRILLRKENGKIQPVHMNQPPSGVDVNSILSEIMGADPRPPELLKLYAQYRKLVEEKKENTPEALAVKAQLSEESDHSRFMQEMAFLIELRDAI</sequence>
<dbReference type="InterPro" id="IPR051396">
    <property type="entry name" value="Bact_Antivir_Def_Nuclease"/>
</dbReference>
<dbReference type="Proteomes" id="UP000664466">
    <property type="component" value="Unassembled WGS sequence"/>
</dbReference>
<accession>A0A8B0SFG5</accession>
<dbReference type="EMBL" id="JAFMPM010000008">
    <property type="protein sequence ID" value="MBO0614692.1"/>
    <property type="molecule type" value="Genomic_DNA"/>
</dbReference>
<protein>
    <submittedName>
        <fullName evidence="3">AAA family ATPase</fullName>
    </submittedName>
</protein>
<reference evidence="2 4" key="1">
    <citation type="submission" date="2021-03" db="EMBL/GenBank/DDBJ databases">
        <title>Draft genome and methylome analysis of Thiotrix fructosivoruns ATCC 49748.</title>
        <authorList>
            <person name="Fomenkov A."/>
            <person name="Grabovich M.Y."/>
            <person name="Roberts R.J."/>
        </authorList>
    </citation>
    <scope>NUCLEOTIDE SEQUENCE [LARGE SCALE GENOMIC DNA]</scope>
    <source>
        <strain evidence="2 4">ATCC 49748</strain>
    </source>
</reference>
<evidence type="ECO:0000313" key="2">
    <source>
        <dbReference type="EMBL" id="MBO0614692.1"/>
    </source>
</evidence>
<dbReference type="PANTHER" id="PTHR43581">
    <property type="entry name" value="ATP/GTP PHOSPHATASE"/>
    <property type="match status" value="1"/>
</dbReference>
<dbReference type="Gene3D" id="3.40.50.300">
    <property type="entry name" value="P-loop containing nucleotide triphosphate hydrolases"/>
    <property type="match status" value="1"/>
</dbReference>
<dbReference type="InterPro" id="IPR027417">
    <property type="entry name" value="P-loop_NTPase"/>
</dbReference>
<dbReference type="EMBL" id="CP072748">
    <property type="protein sequence ID" value="QTX09515.1"/>
    <property type="molecule type" value="Genomic_DNA"/>
</dbReference>
<dbReference type="RefSeq" id="WP_207252400.1">
    <property type="nucleotide sequence ID" value="NZ_JAFMPM010000008.1"/>
</dbReference>
<organism evidence="3">
    <name type="scientific">Thiothrix fructosivorans</name>
    <dbReference type="NCBI Taxonomy" id="111770"/>
    <lineage>
        <taxon>Bacteria</taxon>
        <taxon>Pseudomonadati</taxon>
        <taxon>Pseudomonadota</taxon>
        <taxon>Gammaproteobacteria</taxon>
        <taxon>Thiotrichales</taxon>
        <taxon>Thiotrichaceae</taxon>
        <taxon>Thiothrix</taxon>
    </lineage>
</organism>
<dbReference type="InterPro" id="IPR003959">
    <property type="entry name" value="ATPase_AAA_core"/>
</dbReference>
<dbReference type="GO" id="GO:0016887">
    <property type="term" value="F:ATP hydrolysis activity"/>
    <property type="evidence" value="ECO:0007669"/>
    <property type="project" value="InterPro"/>
</dbReference>
<gene>
    <name evidence="3" type="ORF">J1836_012860</name>
    <name evidence="2" type="ORF">J1836_17470</name>
</gene>
<dbReference type="PANTHER" id="PTHR43581:SF2">
    <property type="entry name" value="EXCINUCLEASE ATPASE SUBUNIT"/>
    <property type="match status" value="1"/>
</dbReference>
<name>A0A8B0SFG5_9GAMM</name>
<feature type="domain" description="ATPase AAA-type core" evidence="1">
    <location>
        <begin position="37"/>
        <end position="285"/>
    </location>
</feature>
<evidence type="ECO:0000313" key="3">
    <source>
        <dbReference type="EMBL" id="QTX09515.1"/>
    </source>
</evidence>
<dbReference type="Pfam" id="PF13304">
    <property type="entry name" value="AAA_21"/>
    <property type="match status" value="1"/>
</dbReference>
<dbReference type="SUPFAM" id="SSF52540">
    <property type="entry name" value="P-loop containing nucleoside triphosphate hydrolases"/>
    <property type="match status" value="1"/>
</dbReference>
<dbReference type="GO" id="GO:0005524">
    <property type="term" value="F:ATP binding"/>
    <property type="evidence" value="ECO:0007669"/>
    <property type="project" value="InterPro"/>
</dbReference>
<evidence type="ECO:0000259" key="1">
    <source>
        <dbReference type="Pfam" id="PF13304"/>
    </source>
</evidence>
<keyword evidence="4" id="KW-1185">Reference proteome</keyword>
<proteinExistence type="predicted"/>